<evidence type="ECO:0000256" key="2">
    <source>
        <dbReference type="ARBA" id="ARBA00022723"/>
    </source>
</evidence>
<protein>
    <recommendedName>
        <fullName evidence="5">HMA domain-containing protein</fullName>
    </recommendedName>
</protein>
<dbReference type="PANTHER" id="PTHR46195">
    <property type="entry name" value="HEAVY METAL-ASSOCIATED ISOPRENYLATED PLANT PROTEIN 7"/>
    <property type="match status" value="1"/>
</dbReference>
<keyword evidence="3" id="KW-0449">Lipoprotein</keyword>
<dbReference type="InterPro" id="IPR036163">
    <property type="entry name" value="HMA_dom_sf"/>
</dbReference>
<organism evidence="6 7">
    <name type="scientific">Morus notabilis</name>
    <dbReference type="NCBI Taxonomy" id="981085"/>
    <lineage>
        <taxon>Eukaryota</taxon>
        <taxon>Viridiplantae</taxon>
        <taxon>Streptophyta</taxon>
        <taxon>Embryophyta</taxon>
        <taxon>Tracheophyta</taxon>
        <taxon>Spermatophyta</taxon>
        <taxon>Magnoliopsida</taxon>
        <taxon>eudicotyledons</taxon>
        <taxon>Gunneridae</taxon>
        <taxon>Pentapetalae</taxon>
        <taxon>rosids</taxon>
        <taxon>fabids</taxon>
        <taxon>Rosales</taxon>
        <taxon>Moraceae</taxon>
        <taxon>Moreae</taxon>
        <taxon>Morus</taxon>
    </lineage>
</organism>
<accession>W9QW87</accession>
<keyword evidence="2" id="KW-0479">Metal-binding</keyword>
<dbReference type="CDD" id="cd00371">
    <property type="entry name" value="HMA"/>
    <property type="match status" value="2"/>
</dbReference>
<dbReference type="STRING" id="981085.W9QW87"/>
<dbReference type="PANTHER" id="PTHR46195:SF17">
    <property type="entry name" value="HEAVY METAL-ASSOCIATED ISOPRENYLATED PLANT PROTEIN 8"/>
    <property type="match status" value="1"/>
</dbReference>
<dbReference type="SUPFAM" id="SSF55008">
    <property type="entry name" value="HMA, heavy metal-associated domain"/>
    <property type="match status" value="2"/>
</dbReference>
<evidence type="ECO:0000256" key="1">
    <source>
        <dbReference type="ARBA" id="ARBA00022481"/>
    </source>
</evidence>
<comment type="similarity">
    <text evidence="4">Belongs to the HIPP family.</text>
</comment>
<dbReference type="Proteomes" id="UP000030645">
    <property type="component" value="Unassembled WGS sequence"/>
</dbReference>
<dbReference type="InterPro" id="IPR006121">
    <property type="entry name" value="HMA_dom"/>
</dbReference>
<gene>
    <name evidence="6" type="ORF">L484_017465</name>
</gene>
<reference evidence="7" key="1">
    <citation type="submission" date="2013-01" db="EMBL/GenBank/DDBJ databases">
        <title>Draft Genome Sequence of a Mulberry Tree, Morus notabilis C.K. Schneid.</title>
        <authorList>
            <person name="He N."/>
            <person name="Zhao S."/>
        </authorList>
    </citation>
    <scope>NUCLEOTIDE SEQUENCE</scope>
</reference>
<evidence type="ECO:0000259" key="5">
    <source>
        <dbReference type="PROSITE" id="PS50846"/>
    </source>
</evidence>
<feature type="domain" description="HMA" evidence="5">
    <location>
        <begin position="2"/>
        <end position="66"/>
    </location>
</feature>
<keyword evidence="3" id="KW-0636">Prenylation</keyword>
<dbReference type="GO" id="GO:0046872">
    <property type="term" value="F:metal ion binding"/>
    <property type="evidence" value="ECO:0007669"/>
    <property type="project" value="UniProtKB-KW"/>
</dbReference>
<dbReference type="InterPro" id="IPR044577">
    <property type="entry name" value="HIPP4/7/8/17/18/19"/>
</dbReference>
<evidence type="ECO:0000313" key="7">
    <source>
        <dbReference type="Proteomes" id="UP000030645"/>
    </source>
</evidence>
<dbReference type="Gene3D" id="3.30.70.100">
    <property type="match status" value="2"/>
</dbReference>
<dbReference type="eggNOG" id="KOG1603">
    <property type="taxonomic scope" value="Eukaryota"/>
</dbReference>
<proteinExistence type="inferred from homology"/>
<evidence type="ECO:0000313" key="6">
    <source>
        <dbReference type="EMBL" id="EXB40323.1"/>
    </source>
</evidence>
<sequence>MCNEIVVKVHMHCEGCKDKVSKCLRGFDGVQDVMIDSVNHKVVIKGKKIDPLKVLERLRKKYSRNVELISPKFFKLENKEKKDEGKKEDKAQLKIVVLKVNMHCQGCAYDIKNDLERMRGIMTVEPNMENSRVTVRGIVDAPKLVEYIKKRLGRHAEILDQETETCNCCKDLVMWENKWECISPSSAQCICLSHMFSDENPLSCSIM</sequence>
<keyword evidence="1" id="KW-0488">Methylation</keyword>
<keyword evidence="7" id="KW-1185">Reference proteome</keyword>
<dbReference type="AlphaFoldDB" id="W9QW87"/>
<evidence type="ECO:0000256" key="3">
    <source>
        <dbReference type="ARBA" id="ARBA00023289"/>
    </source>
</evidence>
<dbReference type="PROSITE" id="PS50846">
    <property type="entry name" value="HMA_2"/>
    <property type="match status" value="2"/>
</dbReference>
<name>W9QW87_9ROSA</name>
<evidence type="ECO:0000256" key="4">
    <source>
        <dbReference type="ARBA" id="ARBA00024045"/>
    </source>
</evidence>
<dbReference type="EMBL" id="KE343766">
    <property type="protein sequence ID" value="EXB40323.1"/>
    <property type="molecule type" value="Genomic_DNA"/>
</dbReference>
<feature type="domain" description="HMA" evidence="5">
    <location>
        <begin position="93"/>
        <end position="157"/>
    </location>
</feature>
<dbReference type="Pfam" id="PF00403">
    <property type="entry name" value="HMA"/>
    <property type="match status" value="2"/>
</dbReference>